<evidence type="ECO:0000256" key="3">
    <source>
        <dbReference type="SAM" id="SignalP"/>
    </source>
</evidence>
<evidence type="ECO:0000313" key="7">
    <source>
        <dbReference type="Proteomes" id="UP000054995"/>
    </source>
</evidence>
<dbReference type="InterPro" id="IPR012337">
    <property type="entry name" value="RNaseH-like_sf"/>
</dbReference>
<evidence type="ECO:0000259" key="4">
    <source>
        <dbReference type="PROSITE" id="PS50158"/>
    </source>
</evidence>
<evidence type="ECO:0008006" key="8">
    <source>
        <dbReference type="Google" id="ProtNLM"/>
    </source>
</evidence>
<accession>A0A0V1G0Q8</accession>
<dbReference type="GO" id="GO:0003676">
    <property type="term" value="F:nucleic acid binding"/>
    <property type="evidence" value="ECO:0007669"/>
    <property type="project" value="InterPro"/>
</dbReference>
<comment type="caution">
    <text evidence="6">The sequence shown here is derived from an EMBL/GenBank/DDBJ whole genome shotgun (WGS) entry which is preliminary data.</text>
</comment>
<name>A0A0V1G0Q8_TRIPS</name>
<dbReference type="Proteomes" id="UP000054995">
    <property type="component" value="Unassembled WGS sequence"/>
</dbReference>
<dbReference type="PANTHER" id="PTHR37984:SF5">
    <property type="entry name" value="PROTEIN NYNRIN-LIKE"/>
    <property type="match status" value="1"/>
</dbReference>
<dbReference type="OrthoDB" id="5918705at2759"/>
<protein>
    <recommendedName>
        <fullName evidence="8">Gag-Pol polyprotein</fullName>
    </recommendedName>
</protein>
<feature type="region of interest" description="Disordered" evidence="2">
    <location>
        <begin position="338"/>
        <end position="379"/>
    </location>
</feature>
<feature type="compositionally biased region" description="Basic residues" evidence="2">
    <location>
        <begin position="354"/>
        <end position="368"/>
    </location>
</feature>
<dbReference type="InterPro" id="IPR036397">
    <property type="entry name" value="RNaseH_sf"/>
</dbReference>
<keyword evidence="1" id="KW-0863">Zinc-finger</keyword>
<feature type="compositionally biased region" description="Basic and acidic residues" evidence="2">
    <location>
        <begin position="772"/>
        <end position="788"/>
    </location>
</feature>
<dbReference type="Gene3D" id="4.10.60.10">
    <property type="entry name" value="Zinc finger, CCHC-type"/>
    <property type="match status" value="1"/>
</dbReference>
<evidence type="ECO:0000256" key="2">
    <source>
        <dbReference type="SAM" id="MobiDB-lite"/>
    </source>
</evidence>
<dbReference type="SUPFAM" id="SSF53098">
    <property type="entry name" value="Ribonuclease H-like"/>
    <property type="match status" value="1"/>
</dbReference>
<keyword evidence="1" id="KW-0862">Zinc</keyword>
<dbReference type="AlphaFoldDB" id="A0A0V1G0Q8"/>
<keyword evidence="1" id="KW-0479">Metal-binding</keyword>
<reference evidence="6 7" key="1">
    <citation type="submission" date="2015-01" db="EMBL/GenBank/DDBJ databases">
        <title>Evolution of Trichinella species and genotypes.</title>
        <authorList>
            <person name="Korhonen P.K."/>
            <person name="Edoardo P."/>
            <person name="Giuseppe L.R."/>
            <person name="Gasser R.B."/>
        </authorList>
    </citation>
    <scope>NUCLEOTIDE SEQUENCE [LARGE SCALE GENOMIC DNA]</scope>
    <source>
        <strain evidence="6">ISS470</strain>
    </source>
</reference>
<keyword evidence="7" id="KW-1185">Reference proteome</keyword>
<feature type="chain" id="PRO_5006878362" description="Gag-Pol polyprotein" evidence="3">
    <location>
        <begin position="18"/>
        <end position="821"/>
    </location>
</feature>
<dbReference type="PROSITE" id="PS50158">
    <property type="entry name" value="ZF_CCHC"/>
    <property type="match status" value="1"/>
</dbReference>
<feature type="domain" description="CCHC-type" evidence="4">
    <location>
        <begin position="323"/>
        <end position="337"/>
    </location>
</feature>
<evidence type="ECO:0000259" key="5">
    <source>
        <dbReference type="PROSITE" id="PS50994"/>
    </source>
</evidence>
<gene>
    <name evidence="6" type="ORF">T4D_16182</name>
</gene>
<feature type="region of interest" description="Disordered" evidence="2">
    <location>
        <begin position="729"/>
        <end position="821"/>
    </location>
</feature>
<proteinExistence type="predicted"/>
<feature type="compositionally biased region" description="Basic residues" evidence="2">
    <location>
        <begin position="749"/>
        <end position="758"/>
    </location>
</feature>
<dbReference type="EMBL" id="JYDT01000011">
    <property type="protein sequence ID" value="KRY91838.1"/>
    <property type="molecule type" value="Genomic_DNA"/>
</dbReference>
<dbReference type="GO" id="GO:0008270">
    <property type="term" value="F:zinc ion binding"/>
    <property type="evidence" value="ECO:0007669"/>
    <property type="project" value="UniProtKB-KW"/>
</dbReference>
<dbReference type="InterPro" id="IPR001878">
    <property type="entry name" value="Znf_CCHC"/>
</dbReference>
<dbReference type="PROSITE" id="PS50994">
    <property type="entry name" value="INTEGRASE"/>
    <property type="match status" value="1"/>
</dbReference>
<feature type="region of interest" description="Disordered" evidence="2">
    <location>
        <begin position="534"/>
        <end position="568"/>
    </location>
</feature>
<evidence type="ECO:0000313" key="6">
    <source>
        <dbReference type="EMBL" id="KRY91838.1"/>
    </source>
</evidence>
<dbReference type="PANTHER" id="PTHR37984">
    <property type="entry name" value="PROTEIN CBG26694"/>
    <property type="match status" value="1"/>
</dbReference>
<feature type="signal peptide" evidence="3">
    <location>
        <begin position="1"/>
        <end position="17"/>
    </location>
</feature>
<dbReference type="GO" id="GO:0015074">
    <property type="term" value="P:DNA integration"/>
    <property type="evidence" value="ECO:0007669"/>
    <property type="project" value="InterPro"/>
</dbReference>
<dbReference type="Pfam" id="PF00665">
    <property type="entry name" value="rve"/>
    <property type="match status" value="1"/>
</dbReference>
<feature type="domain" description="Integrase catalytic" evidence="5">
    <location>
        <begin position="561"/>
        <end position="682"/>
    </location>
</feature>
<dbReference type="Gene3D" id="3.30.420.10">
    <property type="entry name" value="Ribonuclease H-like superfamily/Ribonuclease H"/>
    <property type="match status" value="1"/>
</dbReference>
<feature type="compositionally biased region" description="Polar residues" evidence="2">
    <location>
        <begin position="759"/>
        <end position="771"/>
    </location>
</feature>
<dbReference type="InterPro" id="IPR001584">
    <property type="entry name" value="Integrase_cat-core"/>
</dbReference>
<sequence>MSSNVCCLSALAGVAAGEAVSSSSQGCCPSVVPSAAASLPSSLLPPPCASSLRRLLLPWACRLAARLPGGRLLWPMRRSPERGGLPHHALFLGRNFNCLRETLRLTSCVMMGRPGMSHVCIMATLPNFYKPEHQRSTVGGCCGRVRDLDLGGVVVEWLEKVELVCKLRDNSDVASVIPLRLTGGAFAVYLQLNSQERSSIDKFKEALLAAFPADPFVAYDQFVSRKLGPDESPDVFLAELRRLATLFGGISEKALACAFVAGLPENVRQLLRAGSRMEDLGLNQILTRARVIITDKRPVDAPNACLSARGPDVRGSTAPPGQRCFECGGPNHFARDCLARRQGGDPGRQNPPTRNRRGRRQLRLTSGKRARDGGISASLLSPRPLTEALPSVRMNVGGIRRRVLKLAKIERRHHHVWSGNGVRGHRRRAAKAPWERSNRKVLGGVTVTGGRCVRFGLDGPGVCAAAEAGISIRGKDFTATKAEDESVRRNADRGHNTIAGRRINPRAAAVAEATRSWTGARLCGDCGSRRGANDRRCSSCHGPPGNKTNVVLRPRTDPSSLDPAPGKWKRGSLEAEEVWQRVGMDITHVRRRLYLTLIDCGPSRFVVWRRLRVHCSANVTEQLEAVFYEGGAPEELLTDNDTTFRGRTFTKFIGRWGVRVRYRCAYAPSGNGIAERCHRSVKVIAARKNCTVEEAVYLYNVTPRDGRNPWAAPANVGMHMPLGCGVWTEQQKNPKKRTDGSLSATRMQRQVRHLRRRTPSVSTASNISEQTAVKEEEMIIHLRPRDAADADQSAEPASEPASDGPRRSSRIRRPTAHLCCD</sequence>
<evidence type="ECO:0000256" key="1">
    <source>
        <dbReference type="PROSITE-ProRule" id="PRU00047"/>
    </source>
</evidence>
<dbReference type="InterPro" id="IPR050951">
    <property type="entry name" value="Retrovirus_Pol_polyprotein"/>
</dbReference>
<keyword evidence="3" id="KW-0732">Signal</keyword>
<organism evidence="6 7">
    <name type="scientific">Trichinella pseudospiralis</name>
    <name type="common">Parasitic roundworm</name>
    <dbReference type="NCBI Taxonomy" id="6337"/>
    <lineage>
        <taxon>Eukaryota</taxon>
        <taxon>Metazoa</taxon>
        <taxon>Ecdysozoa</taxon>
        <taxon>Nematoda</taxon>
        <taxon>Enoplea</taxon>
        <taxon>Dorylaimia</taxon>
        <taxon>Trichinellida</taxon>
        <taxon>Trichinellidae</taxon>
        <taxon>Trichinella</taxon>
    </lineage>
</organism>
<dbReference type="SMART" id="SM00343">
    <property type="entry name" value="ZnF_C2HC"/>
    <property type="match status" value="1"/>
</dbReference>